<comment type="subcellular location">
    <subcellularLocation>
        <location evidence="1">Nucleus</location>
    </subcellularLocation>
</comment>
<dbReference type="PROSITE" id="PS00463">
    <property type="entry name" value="ZN2_CY6_FUNGAL_1"/>
    <property type="match status" value="1"/>
</dbReference>
<dbReference type="GO" id="GO:0045944">
    <property type="term" value="P:positive regulation of transcription by RNA polymerase II"/>
    <property type="evidence" value="ECO:0007669"/>
    <property type="project" value="TreeGrafter"/>
</dbReference>
<dbReference type="GO" id="GO:0005634">
    <property type="term" value="C:nucleus"/>
    <property type="evidence" value="ECO:0007669"/>
    <property type="project" value="UniProtKB-SubCell"/>
</dbReference>
<name>A5DJR7_PICGU</name>
<dbReference type="Pfam" id="PF11951">
    <property type="entry name" value="Fungal_trans_2"/>
    <property type="match status" value="1"/>
</dbReference>
<evidence type="ECO:0000259" key="4">
    <source>
        <dbReference type="PROSITE" id="PS50048"/>
    </source>
</evidence>
<dbReference type="OMA" id="YSWFDLS"/>
<dbReference type="GO" id="GO:0000981">
    <property type="term" value="F:DNA-binding transcription factor activity, RNA polymerase II-specific"/>
    <property type="evidence" value="ECO:0007669"/>
    <property type="project" value="InterPro"/>
</dbReference>
<organism evidence="5 6">
    <name type="scientific">Meyerozyma guilliermondii (strain ATCC 6260 / CBS 566 / DSM 6381 / JCM 1539 / NBRC 10279 / NRRL Y-324)</name>
    <name type="common">Yeast</name>
    <name type="synonym">Candida guilliermondii</name>
    <dbReference type="NCBI Taxonomy" id="294746"/>
    <lineage>
        <taxon>Eukaryota</taxon>
        <taxon>Fungi</taxon>
        <taxon>Dikarya</taxon>
        <taxon>Ascomycota</taxon>
        <taxon>Saccharomycotina</taxon>
        <taxon>Pichiomycetes</taxon>
        <taxon>Debaryomycetaceae</taxon>
        <taxon>Meyerozyma</taxon>
    </lineage>
</organism>
<dbReference type="Pfam" id="PF00172">
    <property type="entry name" value="Zn_clus"/>
    <property type="match status" value="1"/>
</dbReference>
<evidence type="ECO:0000313" key="6">
    <source>
        <dbReference type="Proteomes" id="UP000001997"/>
    </source>
</evidence>
<proteinExistence type="predicted"/>
<dbReference type="AlphaFoldDB" id="A5DJR7"/>
<sequence>MENGKPKTKKRKYSRNGCKECKRRKQKCDEGKPACHQCTRLHKVCIYDLERPIRFENSGYILAVQETEHNRGNRNDTGSKLTGQTPTKMSSKHVSSVPIPNSLTPLSLPEMDFNESIGSLDLQVAKDLLDDANSLVTNIHDLATHELTLDDIIIPEIADMPHLSPESLAPEAILGTVNNRKLANEVIEKYDLQDADKELLTSVCLGPKSYLIFPFASSVESNQVMTVLLQHSKSCPYLLYSLLAISATFQFNLGNEHCDVISRTHISTCLKLLSAAFSPELSENVNKSIWNDIEGLLLTVLVLTTNFAASYKVNKVGILHSWRTHLRGAKDLLLNYILNYKRRNISPGLALAKLWYFAIEMTAGLNSPLGGTLSKVRKSDKPQIKSENRETVEQAQEDELLFLDTGFFDEHSNPEYYRILVQSQLVTTGAHPFNLFLGYTIEYVRAAEELVRGIIFLREHPNNRLSTNQIAKITSLIYQSLQATVIPGVNLKTFEVSDTVQVDIPASLAISEGKRVSWFDLAQQVHTNHLYLKMLITPGMMNLPKTHHLVRELVSTLIESLVMVKKRSSDGSFYLDRNIFDSRAMMIQSPIVQCIELIDNLDDLEKASLYFHGLVELGTGSAAAACERVRKHRINLQQLKFEDISYHDPEVETLPFS</sequence>
<dbReference type="PROSITE" id="PS50048">
    <property type="entry name" value="ZN2_CY6_FUNGAL_2"/>
    <property type="match status" value="1"/>
</dbReference>
<dbReference type="GeneID" id="5126377"/>
<gene>
    <name evidence="5" type="ORF">PGUG_03518</name>
</gene>
<dbReference type="EMBL" id="CH408158">
    <property type="protein sequence ID" value="EDK39420.2"/>
    <property type="molecule type" value="Genomic_DNA"/>
</dbReference>
<evidence type="ECO:0000256" key="2">
    <source>
        <dbReference type="ARBA" id="ARBA00023242"/>
    </source>
</evidence>
<dbReference type="eggNOG" id="ENOG502SPNA">
    <property type="taxonomic scope" value="Eukaryota"/>
</dbReference>
<dbReference type="SUPFAM" id="SSF57701">
    <property type="entry name" value="Zn2/Cys6 DNA-binding domain"/>
    <property type="match status" value="1"/>
</dbReference>
<dbReference type="InterPro" id="IPR001138">
    <property type="entry name" value="Zn2Cys6_DnaBD"/>
</dbReference>
<feature type="compositionally biased region" description="Polar residues" evidence="3">
    <location>
        <begin position="75"/>
        <end position="100"/>
    </location>
</feature>
<dbReference type="OrthoDB" id="416217at2759"/>
<dbReference type="InterPro" id="IPR021858">
    <property type="entry name" value="Fun_TF"/>
</dbReference>
<dbReference type="InParanoid" id="A5DJR7"/>
<reference evidence="5 6" key="1">
    <citation type="journal article" date="2009" name="Nature">
        <title>Evolution of pathogenicity and sexual reproduction in eight Candida genomes.</title>
        <authorList>
            <person name="Butler G."/>
            <person name="Rasmussen M.D."/>
            <person name="Lin M.F."/>
            <person name="Santos M.A."/>
            <person name="Sakthikumar S."/>
            <person name="Munro C.A."/>
            <person name="Rheinbay E."/>
            <person name="Grabherr M."/>
            <person name="Forche A."/>
            <person name="Reedy J.L."/>
            <person name="Agrafioti I."/>
            <person name="Arnaud M.B."/>
            <person name="Bates S."/>
            <person name="Brown A.J."/>
            <person name="Brunke S."/>
            <person name="Costanzo M.C."/>
            <person name="Fitzpatrick D.A."/>
            <person name="de Groot P.W."/>
            <person name="Harris D."/>
            <person name="Hoyer L.L."/>
            <person name="Hube B."/>
            <person name="Klis F.M."/>
            <person name="Kodira C."/>
            <person name="Lennard N."/>
            <person name="Logue M.E."/>
            <person name="Martin R."/>
            <person name="Neiman A.M."/>
            <person name="Nikolaou E."/>
            <person name="Quail M.A."/>
            <person name="Quinn J."/>
            <person name="Santos M.C."/>
            <person name="Schmitzberger F.F."/>
            <person name="Sherlock G."/>
            <person name="Shah P."/>
            <person name="Silverstein K.A."/>
            <person name="Skrzypek M.S."/>
            <person name="Soll D."/>
            <person name="Staggs R."/>
            <person name="Stansfield I."/>
            <person name="Stumpf M.P."/>
            <person name="Sudbery P.E."/>
            <person name="Srikantha T."/>
            <person name="Zeng Q."/>
            <person name="Berman J."/>
            <person name="Berriman M."/>
            <person name="Heitman J."/>
            <person name="Gow N.A."/>
            <person name="Lorenz M.C."/>
            <person name="Birren B.W."/>
            <person name="Kellis M."/>
            <person name="Cuomo C.A."/>
        </authorList>
    </citation>
    <scope>NUCLEOTIDE SEQUENCE [LARGE SCALE GENOMIC DNA]</scope>
    <source>
        <strain evidence="6">ATCC 6260 / CBS 566 / DSM 6381 / JCM 1539 / NBRC 10279 / NRRL Y-324</strain>
    </source>
</reference>
<keyword evidence="2" id="KW-0539">Nucleus</keyword>
<evidence type="ECO:0000256" key="3">
    <source>
        <dbReference type="SAM" id="MobiDB-lite"/>
    </source>
</evidence>
<dbReference type="Gene3D" id="4.10.240.10">
    <property type="entry name" value="Zn(2)-C6 fungal-type DNA-binding domain"/>
    <property type="match status" value="1"/>
</dbReference>
<dbReference type="CDD" id="cd00067">
    <property type="entry name" value="GAL4"/>
    <property type="match status" value="1"/>
</dbReference>
<dbReference type="GO" id="GO:0000976">
    <property type="term" value="F:transcription cis-regulatory region binding"/>
    <property type="evidence" value="ECO:0007669"/>
    <property type="project" value="TreeGrafter"/>
</dbReference>
<dbReference type="Proteomes" id="UP000001997">
    <property type="component" value="Unassembled WGS sequence"/>
</dbReference>
<dbReference type="InterPro" id="IPR036864">
    <property type="entry name" value="Zn2-C6_fun-type_DNA-bd_sf"/>
</dbReference>
<dbReference type="STRING" id="294746.A5DJR7"/>
<dbReference type="SMART" id="SM00066">
    <property type="entry name" value="GAL4"/>
    <property type="match status" value="1"/>
</dbReference>
<keyword evidence="6" id="KW-1185">Reference proteome</keyword>
<dbReference type="KEGG" id="pgu:PGUG_03518"/>
<dbReference type="HOGENOM" id="CLU_009984_0_0_1"/>
<feature type="domain" description="Zn(2)-C6 fungal-type" evidence="4">
    <location>
        <begin position="17"/>
        <end position="47"/>
    </location>
</feature>
<accession>A5DJR7</accession>
<dbReference type="PANTHER" id="PTHR37534">
    <property type="entry name" value="TRANSCRIPTIONAL ACTIVATOR PROTEIN UGA3"/>
    <property type="match status" value="1"/>
</dbReference>
<evidence type="ECO:0000313" key="5">
    <source>
        <dbReference type="EMBL" id="EDK39420.2"/>
    </source>
</evidence>
<evidence type="ECO:0000256" key="1">
    <source>
        <dbReference type="ARBA" id="ARBA00004123"/>
    </source>
</evidence>
<feature type="region of interest" description="Disordered" evidence="3">
    <location>
        <begin position="68"/>
        <end position="100"/>
    </location>
</feature>
<dbReference type="VEuPathDB" id="FungiDB:PGUG_03518"/>
<dbReference type="RefSeq" id="XP_001484137.2">
    <property type="nucleotide sequence ID" value="XM_001484087.1"/>
</dbReference>
<dbReference type="PANTHER" id="PTHR37534:SF49">
    <property type="entry name" value="LYSINE BIOSYNTHESIS REGULATORY PROTEIN LYS14"/>
    <property type="match status" value="1"/>
</dbReference>
<dbReference type="GO" id="GO:0008270">
    <property type="term" value="F:zinc ion binding"/>
    <property type="evidence" value="ECO:0007669"/>
    <property type="project" value="InterPro"/>
</dbReference>
<protein>
    <recommendedName>
        <fullName evidence="4">Zn(2)-C6 fungal-type domain-containing protein</fullName>
    </recommendedName>
</protein>